<protein>
    <submittedName>
        <fullName evidence="2">Uncharacterized protein</fullName>
    </submittedName>
</protein>
<dbReference type="EMBL" id="CP000518">
    <property type="protein sequence ID" value="ABL92374.1"/>
    <property type="molecule type" value="Genomic_DNA"/>
</dbReference>
<feature type="compositionally biased region" description="Polar residues" evidence="1">
    <location>
        <begin position="64"/>
        <end position="81"/>
    </location>
</feature>
<evidence type="ECO:0000313" key="2">
    <source>
        <dbReference type="EMBL" id="ABL92374.1"/>
    </source>
</evidence>
<sequence>MVNITAVGQMGLGHTRCAEYVRTTRLPDYGNSGTNNDVHVIQATSKGSTDPTHQWDVSAETVTAKANSPAGQPFPGTTNVVTRGGEIPHKPHPQGV</sequence>
<reference evidence="2" key="1">
    <citation type="submission" date="2006-12" db="EMBL/GenBank/DDBJ databases">
        <title>Complete sequence of chromosome of Mycobacterium sp. KMS.</title>
        <authorList>
            <consortium name="US DOE Joint Genome Institute"/>
            <person name="Copeland A."/>
            <person name="Lucas S."/>
            <person name="Lapidus A."/>
            <person name="Barry K."/>
            <person name="Detter J.C."/>
            <person name="Glavina del Rio T."/>
            <person name="Hammon N."/>
            <person name="Israni S."/>
            <person name="Dalin E."/>
            <person name="Tice H."/>
            <person name="Pitluck S."/>
            <person name="Kiss H."/>
            <person name="Brettin T."/>
            <person name="Bruce D."/>
            <person name="Han C."/>
            <person name="Tapia R."/>
            <person name="Gilna P."/>
            <person name="Schmutz J."/>
            <person name="Larimer F."/>
            <person name="Land M."/>
            <person name="Hauser L."/>
            <person name="Kyrpides N."/>
            <person name="Mikhailova N."/>
            <person name="Miller C.D."/>
            <person name="Richardson P."/>
        </authorList>
    </citation>
    <scope>NUCLEOTIDE SEQUENCE [LARGE SCALE GENOMIC DNA]</scope>
    <source>
        <strain evidence="2">KMS</strain>
    </source>
</reference>
<organism evidence="2">
    <name type="scientific">Mycobacterium sp. (strain KMS)</name>
    <dbReference type="NCBI Taxonomy" id="189918"/>
    <lineage>
        <taxon>Bacteria</taxon>
        <taxon>Bacillati</taxon>
        <taxon>Actinomycetota</taxon>
        <taxon>Actinomycetes</taxon>
        <taxon>Mycobacteriales</taxon>
        <taxon>Mycobacteriaceae</taxon>
        <taxon>Mycobacterium</taxon>
    </lineage>
</organism>
<proteinExistence type="predicted"/>
<dbReference type="HOGENOM" id="CLU_2356734_0_0_11"/>
<dbReference type="AlphaFoldDB" id="A1UHR6"/>
<name>A1UHR6_MYCSK</name>
<dbReference type="KEGG" id="mkm:Mkms_3180"/>
<accession>A1UHR6</accession>
<feature type="region of interest" description="Disordered" evidence="1">
    <location>
        <begin position="64"/>
        <end position="96"/>
    </location>
</feature>
<gene>
    <name evidence="2" type="ordered locus">Mkms_3180</name>
</gene>
<evidence type="ECO:0000256" key="1">
    <source>
        <dbReference type="SAM" id="MobiDB-lite"/>
    </source>
</evidence>